<name>A0A6A5Y7J2_9PLEO</name>
<feature type="region of interest" description="Disordered" evidence="1">
    <location>
        <begin position="227"/>
        <end position="249"/>
    </location>
</feature>
<dbReference type="AlphaFoldDB" id="A0A6A5Y7J2"/>
<proteinExistence type="predicted"/>
<keyword evidence="2" id="KW-0732">Signal</keyword>
<reference evidence="3" key="1">
    <citation type="journal article" date="2020" name="Stud. Mycol.">
        <title>101 Dothideomycetes genomes: a test case for predicting lifestyles and emergence of pathogens.</title>
        <authorList>
            <person name="Haridas S."/>
            <person name="Albert R."/>
            <person name="Binder M."/>
            <person name="Bloem J."/>
            <person name="Labutti K."/>
            <person name="Salamov A."/>
            <person name="Andreopoulos B."/>
            <person name="Baker S."/>
            <person name="Barry K."/>
            <person name="Bills G."/>
            <person name="Bluhm B."/>
            <person name="Cannon C."/>
            <person name="Castanera R."/>
            <person name="Culley D."/>
            <person name="Daum C."/>
            <person name="Ezra D."/>
            <person name="Gonzalez J."/>
            <person name="Henrissat B."/>
            <person name="Kuo A."/>
            <person name="Liang C."/>
            <person name="Lipzen A."/>
            <person name="Lutzoni F."/>
            <person name="Magnuson J."/>
            <person name="Mondo S."/>
            <person name="Nolan M."/>
            <person name="Ohm R."/>
            <person name="Pangilinan J."/>
            <person name="Park H.-J."/>
            <person name="Ramirez L."/>
            <person name="Alfaro M."/>
            <person name="Sun H."/>
            <person name="Tritt A."/>
            <person name="Yoshinaga Y."/>
            <person name="Zwiers L.-H."/>
            <person name="Turgeon B."/>
            <person name="Goodwin S."/>
            <person name="Spatafora J."/>
            <person name="Crous P."/>
            <person name="Grigoriev I."/>
        </authorList>
    </citation>
    <scope>NUCLEOTIDE SEQUENCE</scope>
    <source>
        <strain evidence="3">CBS 175.79</strain>
    </source>
</reference>
<evidence type="ECO:0000256" key="1">
    <source>
        <dbReference type="SAM" id="MobiDB-lite"/>
    </source>
</evidence>
<gene>
    <name evidence="3" type="ORF">BU24DRAFT_416925</name>
</gene>
<evidence type="ECO:0000256" key="2">
    <source>
        <dbReference type="SAM" id="SignalP"/>
    </source>
</evidence>
<organism evidence="3 4">
    <name type="scientific">Aaosphaeria arxii CBS 175.79</name>
    <dbReference type="NCBI Taxonomy" id="1450172"/>
    <lineage>
        <taxon>Eukaryota</taxon>
        <taxon>Fungi</taxon>
        <taxon>Dikarya</taxon>
        <taxon>Ascomycota</taxon>
        <taxon>Pezizomycotina</taxon>
        <taxon>Dothideomycetes</taxon>
        <taxon>Pleosporomycetidae</taxon>
        <taxon>Pleosporales</taxon>
        <taxon>Pleosporales incertae sedis</taxon>
        <taxon>Aaosphaeria</taxon>
    </lineage>
</organism>
<protein>
    <submittedName>
        <fullName evidence="3">Uncharacterized protein</fullName>
    </submittedName>
</protein>
<feature type="compositionally biased region" description="Basic and acidic residues" evidence="1">
    <location>
        <begin position="237"/>
        <end position="249"/>
    </location>
</feature>
<evidence type="ECO:0000313" key="4">
    <source>
        <dbReference type="Proteomes" id="UP000799778"/>
    </source>
</evidence>
<dbReference type="EMBL" id="ML978066">
    <property type="protein sequence ID" value="KAF2021266.1"/>
    <property type="molecule type" value="Genomic_DNA"/>
</dbReference>
<accession>A0A6A5Y7J2</accession>
<dbReference type="Proteomes" id="UP000799778">
    <property type="component" value="Unassembled WGS sequence"/>
</dbReference>
<feature type="compositionally biased region" description="Polar residues" evidence="1">
    <location>
        <begin position="227"/>
        <end position="236"/>
    </location>
</feature>
<evidence type="ECO:0000313" key="3">
    <source>
        <dbReference type="EMBL" id="KAF2021266.1"/>
    </source>
</evidence>
<feature type="signal peptide" evidence="2">
    <location>
        <begin position="1"/>
        <end position="30"/>
    </location>
</feature>
<feature type="chain" id="PRO_5025648006" evidence="2">
    <location>
        <begin position="31"/>
        <end position="249"/>
    </location>
</feature>
<feature type="region of interest" description="Disordered" evidence="1">
    <location>
        <begin position="186"/>
        <end position="207"/>
    </location>
</feature>
<sequence>MWAGSSMMKSALTSTLLGLLMANYGPMVHASPIAAELGQLIDPRAPGDRALEDGYQDAKRNNRFVKPSSNNLWPVKEGTTWYSTSEFKGCSIMIVMDKEAIGLQHIRRGTAEECPLHDVKLVQHQIHTRLMYWSENDAANIRSCDTRAVVIGSVKKDSVGVRRLSSILGGEEEIMNPRYAYVELDRESPENDENEQPGPQNKVAVKVEKKSSGEVTMEIYTMSNSPNATITWNQQGKVDDERWPDEWRF</sequence>
<keyword evidence="4" id="KW-1185">Reference proteome</keyword>
<dbReference type="GeneID" id="54283981"/>
<dbReference type="RefSeq" id="XP_033389605.1">
    <property type="nucleotide sequence ID" value="XM_033526584.1"/>
</dbReference>